<organism evidence="1 2">
    <name type="scientific">Acetobacterium bakii</name>
    <dbReference type="NCBI Taxonomy" id="52689"/>
    <lineage>
        <taxon>Bacteria</taxon>
        <taxon>Bacillati</taxon>
        <taxon>Bacillota</taxon>
        <taxon>Clostridia</taxon>
        <taxon>Eubacteriales</taxon>
        <taxon>Eubacteriaceae</taxon>
        <taxon>Acetobacterium</taxon>
    </lineage>
</organism>
<dbReference type="Proteomes" id="UP000036873">
    <property type="component" value="Unassembled WGS sequence"/>
</dbReference>
<protein>
    <submittedName>
        <fullName evidence="1">Uncharacterized protein</fullName>
    </submittedName>
</protein>
<accession>A0A0L6U2A5</accession>
<evidence type="ECO:0000313" key="2">
    <source>
        <dbReference type="Proteomes" id="UP000036873"/>
    </source>
</evidence>
<dbReference type="OrthoDB" id="1683192at2"/>
<dbReference type="STRING" id="52689.AKG39_05820"/>
<dbReference type="RefSeq" id="WP_050739421.1">
    <property type="nucleotide sequence ID" value="NZ_LGYO01000011.1"/>
</dbReference>
<proteinExistence type="predicted"/>
<dbReference type="AlphaFoldDB" id="A0A0L6U2A5"/>
<comment type="caution">
    <text evidence="1">The sequence shown here is derived from an EMBL/GenBank/DDBJ whole genome shotgun (WGS) entry which is preliminary data.</text>
</comment>
<reference evidence="2" key="1">
    <citation type="submission" date="2015-07" db="EMBL/GenBank/DDBJ databases">
        <title>Draft genome sequence of Acetobacterium bakii DSM 8293, a potential psychrophilic chemical producer through syngas fermentation.</title>
        <authorList>
            <person name="Song Y."/>
            <person name="Hwang S."/>
            <person name="Cho B.-K."/>
        </authorList>
    </citation>
    <scope>NUCLEOTIDE SEQUENCE [LARGE SCALE GENOMIC DNA]</scope>
    <source>
        <strain evidence="2">DSM 8239</strain>
    </source>
</reference>
<gene>
    <name evidence="1" type="ORF">AKG39_05820</name>
</gene>
<evidence type="ECO:0000313" key="1">
    <source>
        <dbReference type="EMBL" id="KNZ42654.1"/>
    </source>
</evidence>
<keyword evidence="2" id="KW-1185">Reference proteome</keyword>
<sequence>MVIHLQDEVLEFDNDPKIIEQMLTTINEKLDEKKLKFSHLIVDETPIYGDYYNYFIEHIENTKKIEVVLLTITDLVNESIITANDYISNAIPLITQLAEGFYQQPDKETWTKLNDLFEGVQWIIESLTQIDTIKNLSNMVNDYETWNEYVQGVSKLSAIIPELESAIIAKDIILIGDMLLYEIKPIFKSMFDKLQFLLPRLEEDSVS</sequence>
<name>A0A0L6U2A5_9FIRM</name>
<dbReference type="EMBL" id="LGYO01000011">
    <property type="protein sequence ID" value="KNZ42654.1"/>
    <property type="molecule type" value="Genomic_DNA"/>
</dbReference>